<proteinExistence type="predicted"/>
<dbReference type="EMBL" id="VSSQ01041832">
    <property type="protein sequence ID" value="MPM95321.1"/>
    <property type="molecule type" value="Genomic_DNA"/>
</dbReference>
<reference evidence="1" key="1">
    <citation type="submission" date="2019-08" db="EMBL/GenBank/DDBJ databases">
        <authorList>
            <person name="Kucharzyk K."/>
            <person name="Murdoch R.W."/>
            <person name="Higgins S."/>
            <person name="Loffler F."/>
        </authorList>
    </citation>
    <scope>NUCLEOTIDE SEQUENCE</scope>
</reference>
<gene>
    <name evidence="1" type="ORF">SDC9_142475</name>
</gene>
<name>A0A645E198_9ZZZZ</name>
<sequence>MEFCVPKITRVPLFVAGRTLLAECMPFDHGRIVFGQDVCVSVTLVKRPGYHDDCISPASGRKCSGQGWQIEVIARCRRVVQHFPFSRLIRPDIVQPTADEILDIHEESRCRRKHLHVTGPAHPFTLRAIGRDRQHIALLAPLDVVQQLVHLRIVRPEAARLLHVRMQDDGFHVRFFQSLVEATQANVTESVESEIRLQQFFLAPADVDIALIFVAPDNVIEEQPRLIQRLAVFQHNFLSCF</sequence>
<accession>A0A645E198</accession>
<organism evidence="1">
    <name type="scientific">bioreactor metagenome</name>
    <dbReference type="NCBI Taxonomy" id="1076179"/>
    <lineage>
        <taxon>unclassified sequences</taxon>
        <taxon>metagenomes</taxon>
        <taxon>ecological metagenomes</taxon>
    </lineage>
</organism>
<evidence type="ECO:0000313" key="1">
    <source>
        <dbReference type="EMBL" id="MPM95321.1"/>
    </source>
</evidence>
<dbReference type="AlphaFoldDB" id="A0A645E198"/>
<comment type="caution">
    <text evidence="1">The sequence shown here is derived from an EMBL/GenBank/DDBJ whole genome shotgun (WGS) entry which is preliminary data.</text>
</comment>
<protein>
    <submittedName>
        <fullName evidence="1">Uncharacterized protein</fullName>
    </submittedName>
</protein>